<evidence type="ECO:0000313" key="2">
    <source>
        <dbReference type="EMBL" id="WVZ96592.1"/>
    </source>
</evidence>
<proteinExistence type="predicted"/>
<dbReference type="AlphaFoldDB" id="A0AAQ3UUA3"/>
<feature type="compositionally biased region" description="Low complexity" evidence="1">
    <location>
        <begin position="53"/>
        <end position="82"/>
    </location>
</feature>
<dbReference type="Proteomes" id="UP001341281">
    <property type="component" value="Chromosome 10"/>
</dbReference>
<reference evidence="2 3" key="1">
    <citation type="submission" date="2024-02" db="EMBL/GenBank/DDBJ databases">
        <title>High-quality chromosome-scale genome assembly of Pensacola bahiagrass (Paspalum notatum Flugge var. saurae).</title>
        <authorList>
            <person name="Vega J.M."/>
            <person name="Podio M."/>
            <person name="Orjuela J."/>
            <person name="Siena L.A."/>
            <person name="Pessino S.C."/>
            <person name="Combes M.C."/>
            <person name="Mariac C."/>
            <person name="Albertini E."/>
            <person name="Pupilli F."/>
            <person name="Ortiz J.P.A."/>
            <person name="Leblanc O."/>
        </authorList>
    </citation>
    <scope>NUCLEOTIDE SEQUENCE [LARGE SCALE GENOMIC DNA]</scope>
    <source>
        <strain evidence="2">R1</strain>
        <tissue evidence="2">Leaf</tissue>
    </source>
</reference>
<feature type="compositionally biased region" description="Low complexity" evidence="1">
    <location>
        <begin position="106"/>
        <end position="127"/>
    </location>
</feature>
<dbReference type="EMBL" id="CP144754">
    <property type="protein sequence ID" value="WVZ96592.1"/>
    <property type="molecule type" value="Genomic_DNA"/>
</dbReference>
<evidence type="ECO:0000313" key="3">
    <source>
        <dbReference type="Proteomes" id="UP001341281"/>
    </source>
</evidence>
<evidence type="ECO:0000256" key="1">
    <source>
        <dbReference type="SAM" id="MobiDB-lite"/>
    </source>
</evidence>
<accession>A0AAQ3UUA3</accession>
<name>A0AAQ3UUA3_PASNO</name>
<feature type="compositionally biased region" description="Basic residues" evidence="1">
    <location>
        <begin position="146"/>
        <end position="166"/>
    </location>
</feature>
<protein>
    <submittedName>
        <fullName evidence="2">Uncharacterized protein</fullName>
    </submittedName>
</protein>
<gene>
    <name evidence="2" type="ORF">U9M48_042208</name>
</gene>
<sequence length="468" mass="47775">MQPMDHCGAQSIVHVSGPGRTAARRHSHGSPAPPWRHEHYVVGEAAENDANESARVVATARARASALPPSTSRSAGSASLSARKSRRDEEDVARSSPILSVSSLNAPTSSATSRPPPSGRGAVADVDGAGGDGDAAAAAAAAAGTGRRRRCRRGGPRRGWTRRHGRPPAGTVAAAAVAMVQVGGAPLAPAMDWVTWQLRGVVVYLETERMPAGLGFPTGQLIPLPSPFPTAHLTGPRIHGRPQAPVGKPPPNALPLQGRWRVCARIGGGSSRRRQASGGNNRDKVAANGLGREYKVAGVGEAALAAVVAVEVVGHEGACAAVGVGALLAEAGDLAGGVVDLVELEHGELHLLVLVLDLLGLGVRLLLALLGAAAEAEHQVQRRLLLDVVVGEGAAVLELLAGEDEALLVRRDALLVLDLGLHVVDGVRGLHLQRDGLPRQGLHEDLHLGGGGGRLRAGAAATATAAAG</sequence>
<feature type="region of interest" description="Disordered" evidence="1">
    <location>
        <begin position="1"/>
        <end position="169"/>
    </location>
</feature>
<feature type="compositionally biased region" description="Low complexity" evidence="1">
    <location>
        <begin position="134"/>
        <end position="145"/>
    </location>
</feature>
<keyword evidence="3" id="KW-1185">Reference proteome</keyword>
<organism evidence="2 3">
    <name type="scientific">Paspalum notatum var. saurae</name>
    <dbReference type="NCBI Taxonomy" id="547442"/>
    <lineage>
        <taxon>Eukaryota</taxon>
        <taxon>Viridiplantae</taxon>
        <taxon>Streptophyta</taxon>
        <taxon>Embryophyta</taxon>
        <taxon>Tracheophyta</taxon>
        <taxon>Spermatophyta</taxon>
        <taxon>Magnoliopsida</taxon>
        <taxon>Liliopsida</taxon>
        <taxon>Poales</taxon>
        <taxon>Poaceae</taxon>
        <taxon>PACMAD clade</taxon>
        <taxon>Panicoideae</taxon>
        <taxon>Andropogonodae</taxon>
        <taxon>Paspaleae</taxon>
        <taxon>Paspalinae</taxon>
        <taxon>Paspalum</taxon>
    </lineage>
</organism>